<sequence length="156" mass="17671">MCFAWVRPPKRKPWRLANRPLAWRDGRVGQWLEDPTRFPKEWRGTGASCSGQLTRLGPIGNAPDPHWYRITPHSNISQGRLFALRYSPGSITAHPESLRATTARGTVFYNRRRRPTSAKHARGQPPSGQSLSAGRGDGRDYLTRGRLDRNDRQSAN</sequence>
<proteinExistence type="predicted"/>
<dbReference type="AlphaFoldDB" id="A0A167HQT6"/>
<gene>
    <name evidence="2" type="ORF">CALVIDRAFT_333395</name>
</gene>
<feature type="region of interest" description="Disordered" evidence="1">
    <location>
        <begin position="92"/>
        <end position="156"/>
    </location>
</feature>
<dbReference type="Proteomes" id="UP000076738">
    <property type="component" value="Unassembled WGS sequence"/>
</dbReference>
<accession>A0A167HQT6</accession>
<evidence type="ECO:0000313" key="3">
    <source>
        <dbReference type="Proteomes" id="UP000076738"/>
    </source>
</evidence>
<keyword evidence="3" id="KW-1185">Reference proteome</keyword>
<protein>
    <submittedName>
        <fullName evidence="2">Uncharacterized protein</fullName>
    </submittedName>
</protein>
<dbReference type="EMBL" id="KV417317">
    <property type="protein sequence ID" value="KZO91885.1"/>
    <property type="molecule type" value="Genomic_DNA"/>
</dbReference>
<evidence type="ECO:0000256" key="1">
    <source>
        <dbReference type="SAM" id="MobiDB-lite"/>
    </source>
</evidence>
<name>A0A167HQT6_CALVF</name>
<evidence type="ECO:0000313" key="2">
    <source>
        <dbReference type="EMBL" id="KZO91885.1"/>
    </source>
</evidence>
<feature type="compositionally biased region" description="Basic and acidic residues" evidence="1">
    <location>
        <begin position="136"/>
        <end position="156"/>
    </location>
</feature>
<reference evidence="2 3" key="1">
    <citation type="journal article" date="2016" name="Mol. Biol. Evol.">
        <title>Comparative Genomics of Early-Diverging Mushroom-Forming Fungi Provides Insights into the Origins of Lignocellulose Decay Capabilities.</title>
        <authorList>
            <person name="Nagy L.G."/>
            <person name="Riley R."/>
            <person name="Tritt A."/>
            <person name="Adam C."/>
            <person name="Daum C."/>
            <person name="Floudas D."/>
            <person name="Sun H."/>
            <person name="Yadav J.S."/>
            <person name="Pangilinan J."/>
            <person name="Larsson K.H."/>
            <person name="Matsuura K."/>
            <person name="Barry K."/>
            <person name="Labutti K."/>
            <person name="Kuo R."/>
            <person name="Ohm R.A."/>
            <person name="Bhattacharya S.S."/>
            <person name="Shirouzu T."/>
            <person name="Yoshinaga Y."/>
            <person name="Martin F.M."/>
            <person name="Grigoriev I.V."/>
            <person name="Hibbett D.S."/>
        </authorList>
    </citation>
    <scope>NUCLEOTIDE SEQUENCE [LARGE SCALE GENOMIC DNA]</scope>
    <source>
        <strain evidence="2 3">TUFC12733</strain>
    </source>
</reference>
<feature type="compositionally biased region" description="Basic residues" evidence="1">
    <location>
        <begin position="110"/>
        <end position="122"/>
    </location>
</feature>
<organism evidence="2 3">
    <name type="scientific">Calocera viscosa (strain TUFC12733)</name>
    <dbReference type="NCBI Taxonomy" id="1330018"/>
    <lineage>
        <taxon>Eukaryota</taxon>
        <taxon>Fungi</taxon>
        <taxon>Dikarya</taxon>
        <taxon>Basidiomycota</taxon>
        <taxon>Agaricomycotina</taxon>
        <taxon>Dacrymycetes</taxon>
        <taxon>Dacrymycetales</taxon>
        <taxon>Dacrymycetaceae</taxon>
        <taxon>Calocera</taxon>
    </lineage>
</organism>